<evidence type="ECO:0008006" key="3">
    <source>
        <dbReference type="Google" id="ProtNLM"/>
    </source>
</evidence>
<protein>
    <recommendedName>
        <fullName evidence="3">Ig-like domain-containing protein</fullName>
    </recommendedName>
</protein>
<organism evidence="1 2">
    <name type="scientific">Ruminococcus bicirculans</name>
    <name type="common">ex Wegman et al. 2014</name>
    <dbReference type="NCBI Taxonomy" id="1160721"/>
    <lineage>
        <taxon>Bacteria</taxon>
        <taxon>Bacillati</taxon>
        <taxon>Bacillota</taxon>
        <taxon>Clostridia</taxon>
        <taxon>Eubacteriales</taxon>
        <taxon>Oscillospiraceae</taxon>
        <taxon>Ruminococcus</taxon>
    </lineage>
</organism>
<sequence length="385" mass="40740">MATAEPTTETSTVPVPDTTTLKEASHMSKAQGQFTIIDYNDALTLTGYIGSNLAKTQMYNPDNGSYTPDWKTKNLVLTPSLYVIGTTADQIATANVTSVKWYVGDSNTAITAGTNYGLSGAKSHILTVKANVMAELPGIDYRCVITYKDESTGLSLTHPLTISFSRVVNGSGIVDLLVTTPNGNVFKNEEVASLTAKAELWRGSTVDTTKVSYKWAVMDASVTATSSTGYDADFGIGWRKLSDAADKYTGTATNTLTVYAAAVDSYAVFKCCAQDTDSASASYNTKFFDVATFIDNSDPLQIIVTSTGGDVFKNGQGTTVLTAVCYQAGSEVDAAGNGSYTWTKYNKDGVVDTSWGTNGSKTGKTLSVSSADVDTKATFMVVVAL</sequence>
<dbReference type="RefSeq" id="WP_256321890.1">
    <property type="nucleotide sequence ID" value="NZ_JANGCN010000010.1"/>
</dbReference>
<dbReference type="AlphaFoldDB" id="A0AAW5KQT4"/>
<evidence type="ECO:0000313" key="2">
    <source>
        <dbReference type="Proteomes" id="UP001206236"/>
    </source>
</evidence>
<accession>A0AAW5KQT4</accession>
<gene>
    <name evidence="1" type="ORF">NE632_06170</name>
</gene>
<dbReference type="Proteomes" id="UP001206236">
    <property type="component" value="Unassembled WGS sequence"/>
</dbReference>
<comment type="caution">
    <text evidence="1">The sequence shown here is derived from an EMBL/GenBank/DDBJ whole genome shotgun (WGS) entry which is preliminary data.</text>
</comment>
<proteinExistence type="predicted"/>
<dbReference type="EMBL" id="JANGCN010000010">
    <property type="protein sequence ID" value="MCQ5152892.1"/>
    <property type="molecule type" value="Genomic_DNA"/>
</dbReference>
<reference evidence="1" key="1">
    <citation type="submission" date="2022-06" db="EMBL/GenBank/DDBJ databases">
        <title>Isolation of gut microbiota from human fecal samples.</title>
        <authorList>
            <person name="Pamer E.G."/>
            <person name="Barat B."/>
            <person name="Waligurski E."/>
            <person name="Medina S."/>
            <person name="Paddock L."/>
            <person name="Mostad J."/>
        </authorList>
    </citation>
    <scope>NUCLEOTIDE SEQUENCE</scope>
    <source>
        <strain evidence="1">DFI.5.57</strain>
    </source>
</reference>
<evidence type="ECO:0000313" key="1">
    <source>
        <dbReference type="EMBL" id="MCQ5152892.1"/>
    </source>
</evidence>
<name>A0AAW5KQT4_9FIRM</name>